<keyword evidence="2" id="KW-1185">Reference proteome</keyword>
<comment type="caution">
    <text evidence="1">The sequence shown here is derived from an EMBL/GenBank/DDBJ whole genome shotgun (WGS) entry which is preliminary data.</text>
</comment>
<organism evidence="1 2">
    <name type="scientific">Prorocentrum cordatum</name>
    <dbReference type="NCBI Taxonomy" id="2364126"/>
    <lineage>
        <taxon>Eukaryota</taxon>
        <taxon>Sar</taxon>
        <taxon>Alveolata</taxon>
        <taxon>Dinophyceae</taxon>
        <taxon>Prorocentrales</taxon>
        <taxon>Prorocentraceae</taxon>
        <taxon>Prorocentrum</taxon>
    </lineage>
</organism>
<name>A0ABN9QC64_9DINO</name>
<protein>
    <submittedName>
        <fullName evidence="1">Uncharacterized protein</fullName>
    </submittedName>
</protein>
<reference evidence="1" key="1">
    <citation type="submission" date="2023-10" db="EMBL/GenBank/DDBJ databases">
        <authorList>
            <person name="Chen Y."/>
            <person name="Shah S."/>
            <person name="Dougan E. K."/>
            <person name="Thang M."/>
            <person name="Chan C."/>
        </authorList>
    </citation>
    <scope>NUCLEOTIDE SEQUENCE [LARGE SCALE GENOMIC DNA]</scope>
</reference>
<accession>A0ABN9QC64</accession>
<dbReference type="Proteomes" id="UP001189429">
    <property type="component" value="Unassembled WGS sequence"/>
</dbReference>
<evidence type="ECO:0000313" key="2">
    <source>
        <dbReference type="Proteomes" id="UP001189429"/>
    </source>
</evidence>
<gene>
    <name evidence="1" type="ORF">PCOR1329_LOCUS10635</name>
</gene>
<sequence>MSSATELLSLVNNARQSAEGDQPELVQKIQGYLKGIDQTHLEAARFPTQSVDEKNLERLAEHLLALETLSAAENLKNSTASGSQARSGEPPMVIPDPVISEGGIMITLAAHMPPMDRKSVRPWVESQVPEQLVGHLQKSVALPGGRKLRQDFVNITESGLEVLKSAFAKSGTVAPIRAVEFAKRKAYESETAASKRSRASAVGNLNRTLDVVETVSSSGDPEFMRLAMSAVVTSQRVAPHGLREVADDPLARSRGADDR</sequence>
<dbReference type="EMBL" id="CAUYUJ010003019">
    <property type="protein sequence ID" value="CAK0803488.1"/>
    <property type="molecule type" value="Genomic_DNA"/>
</dbReference>
<evidence type="ECO:0000313" key="1">
    <source>
        <dbReference type="EMBL" id="CAK0803488.1"/>
    </source>
</evidence>
<proteinExistence type="predicted"/>